<name>A0ABV3R944_9SPHN</name>
<proteinExistence type="predicted"/>
<dbReference type="EMBL" id="JBFNXR010000019">
    <property type="protein sequence ID" value="MEW9854470.1"/>
    <property type="molecule type" value="Genomic_DNA"/>
</dbReference>
<keyword evidence="2" id="KW-1185">Reference proteome</keyword>
<protein>
    <recommendedName>
        <fullName evidence="3">IS5 family transposase</fullName>
    </recommendedName>
</protein>
<sequence length="49" mass="5170">MSHCSIGQERFGFAGRARSAGASLDEFGELIDWAPVAALLDLLYSATAP</sequence>
<organism evidence="1 2">
    <name type="scientific">Novosphingobium rhizovicinum</name>
    <dbReference type="NCBI Taxonomy" id="3228928"/>
    <lineage>
        <taxon>Bacteria</taxon>
        <taxon>Pseudomonadati</taxon>
        <taxon>Pseudomonadota</taxon>
        <taxon>Alphaproteobacteria</taxon>
        <taxon>Sphingomonadales</taxon>
        <taxon>Sphingomonadaceae</taxon>
        <taxon>Novosphingobium</taxon>
    </lineage>
</organism>
<evidence type="ECO:0000313" key="2">
    <source>
        <dbReference type="Proteomes" id="UP001556118"/>
    </source>
</evidence>
<dbReference type="RefSeq" id="WP_367770279.1">
    <property type="nucleotide sequence ID" value="NZ_JBFNXR010000019.1"/>
</dbReference>
<evidence type="ECO:0008006" key="3">
    <source>
        <dbReference type="Google" id="ProtNLM"/>
    </source>
</evidence>
<reference evidence="1 2" key="1">
    <citation type="submission" date="2024-06" db="EMBL/GenBank/DDBJ databases">
        <title>Novosphingobium rhizovicinus M1R2S20.</title>
        <authorList>
            <person name="Sun J.-Q."/>
        </authorList>
    </citation>
    <scope>NUCLEOTIDE SEQUENCE [LARGE SCALE GENOMIC DNA]</scope>
    <source>
        <strain evidence="1 2">M1R2S20</strain>
    </source>
</reference>
<dbReference type="Proteomes" id="UP001556118">
    <property type="component" value="Unassembled WGS sequence"/>
</dbReference>
<evidence type="ECO:0000313" key="1">
    <source>
        <dbReference type="EMBL" id="MEW9854470.1"/>
    </source>
</evidence>
<accession>A0ABV3R944</accession>
<comment type="caution">
    <text evidence="1">The sequence shown here is derived from an EMBL/GenBank/DDBJ whole genome shotgun (WGS) entry which is preliminary data.</text>
</comment>
<gene>
    <name evidence="1" type="ORF">ABUH87_04655</name>
</gene>